<protein>
    <submittedName>
        <fullName evidence="3">Calcium-binding protein</fullName>
    </submittedName>
</protein>
<reference evidence="3 4" key="1">
    <citation type="submission" date="2023-09" db="EMBL/GenBank/DDBJ databases">
        <title>Thioclava shenzhenensis sp. nov., a multidrug resistant bacteria-antagonizing species isolated from coastal seawater.</title>
        <authorList>
            <person name="Long M."/>
        </authorList>
    </citation>
    <scope>NUCLEOTIDE SEQUENCE [LARGE SCALE GENOMIC DNA]</scope>
    <source>
        <strain evidence="3 4">FTW29</strain>
        <plasmid evidence="3 4">unnamed2</plasmid>
    </source>
</reference>
<keyword evidence="4" id="KW-1185">Reference proteome</keyword>
<dbReference type="Gene3D" id="2.150.10.10">
    <property type="entry name" value="Serralysin-like metalloprotease, C-terminal"/>
    <property type="match status" value="3"/>
</dbReference>
<geneLocation type="plasmid" evidence="3 4">
    <name>unnamed2</name>
</geneLocation>
<dbReference type="SUPFAM" id="SSF51120">
    <property type="entry name" value="beta-Roll"/>
    <property type="match status" value="2"/>
</dbReference>
<evidence type="ECO:0000313" key="3">
    <source>
        <dbReference type="EMBL" id="WRY35616.1"/>
    </source>
</evidence>
<dbReference type="RefSeq" id="WP_330629344.1">
    <property type="nucleotide sequence ID" value="NZ_CP135445.1"/>
</dbReference>
<evidence type="ECO:0000313" key="4">
    <source>
        <dbReference type="Proteomes" id="UP001623290"/>
    </source>
</evidence>
<proteinExistence type="predicted"/>
<comment type="subcellular location">
    <subcellularLocation>
        <location evidence="1">Secreted</location>
    </subcellularLocation>
</comment>
<sequence length="924" mass="99697">MTSYSTISATGNDNPTLAFNLSRITDWNSASQFLDQMKMMRQWLVHEDGVWGGGSLSEAIEAGIFDENGWPTEIPEGVDGIGTVFDWTTSSTADAALAEQRAGVYIVEYEGEGTLKLQGDVTILSNEDGKIVFENVSGNSWTLTITETDPEGTGDYIRDVTVVAEENYDLFQAGAVYNPDWINLIDNARQLRFMDWLNTNSSTAVTVEDLKISTDERGLTTDASLEDMVRLANEVGADPWFSIPYLADESYIRAFAEYVRDNLDPDLVVRVEYSNEAWNTDYAVNAWLAEQALSEWGLTGQEAKDAYYVKMASQVAQIWEEVFGEEADDRLVNVLSGQANNTWRTARLLEASAWAENEPDAYVDPSELFEEFAITNYFGTNPLQTTAGRTAVLDLLQTQGTQAAIDYIVALTMDPSQSYSIPTLAAAWAKQAELAHDAGLELVAYEGGQHLFSWFSTTGLSADERTLLIDFMAELVRTPEMAEMYQTAFDLWSAVSDGPFMQYQEASTVTAYGSWGLYANLSDSNERADLLTELNEISDTWWEATGGTQYLQGIVARGTAEDDILIGTDQEDYLIGGDGDDTFVGGAGNDGINGGEGTDRLILSGNFADYTITAEGDGVYLVEGADGLDYIRDVEELQFDDTVVGLDVEIAAAEPDLVAAALVEEAGSTAVNEPLADETEVVATENILDLSDLTEGQSISAINRYSALGKELGLQDSQNYFYAERGSTATVDGQEFGISYWTTNENSLDSGKVALTSSALITAQMLGDVALDVDQVIGSQGADSFNMRSADDVVYGGAGNDTINTSDGNDFVDGGADNDWIQGGGGNDTLLGGDGADGLVGGTGDDLLTGGAGVDQFIFDQGTGQDTITDFTDEDILILRDFMEGVSDLASALSETDEGLLLSNGTDSILFAGCSLEDADWIFE</sequence>
<dbReference type="Pfam" id="PF00353">
    <property type="entry name" value="HemolysinCabind"/>
    <property type="match status" value="3"/>
</dbReference>
<dbReference type="PROSITE" id="PS00330">
    <property type="entry name" value="HEMOLYSIN_CALCIUM"/>
    <property type="match status" value="3"/>
</dbReference>
<dbReference type="InterPro" id="IPR011049">
    <property type="entry name" value="Serralysin-like_metalloprot_C"/>
</dbReference>
<accession>A0ABZ1E3L0</accession>
<dbReference type="PANTHER" id="PTHR38340:SF1">
    <property type="entry name" value="S-LAYER PROTEIN"/>
    <property type="match status" value="1"/>
</dbReference>
<organism evidence="3 4">
    <name type="scientific">Thioclava litoralis</name>
    <dbReference type="NCBI Taxonomy" id="3076557"/>
    <lineage>
        <taxon>Bacteria</taxon>
        <taxon>Pseudomonadati</taxon>
        <taxon>Pseudomonadota</taxon>
        <taxon>Alphaproteobacteria</taxon>
        <taxon>Rhodobacterales</taxon>
        <taxon>Paracoccaceae</taxon>
        <taxon>Thioclava</taxon>
    </lineage>
</organism>
<keyword evidence="2" id="KW-0964">Secreted</keyword>
<dbReference type="PANTHER" id="PTHR38340">
    <property type="entry name" value="S-LAYER PROTEIN"/>
    <property type="match status" value="1"/>
</dbReference>
<dbReference type="InterPro" id="IPR018511">
    <property type="entry name" value="Hemolysin-typ_Ca-bd_CS"/>
</dbReference>
<dbReference type="InterPro" id="IPR050557">
    <property type="entry name" value="RTX_toxin/Mannuronan_C5-epim"/>
</dbReference>
<gene>
    <name evidence="3" type="ORF">RPE78_17315</name>
</gene>
<dbReference type="Proteomes" id="UP001623290">
    <property type="component" value="Plasmid unnamed2"/>
</dbReference>
<dbReference type="PRINTS" id="PR00313">
    <property type="entry name" value="CABNDNGRPT"/>
</dbReference>
<evidence type="ECO:0000256" key="1">
    <source>
        <dbReference type="ARBA" id="ARBA00004613"/>
    </source>
</evidence>
<dbReference type="InterPro" id="IPR001343">
    <property type="entry name" value="Hemolysn_Ca-bd"/>
</dbReference>
<keyword evidence="3" id="KW-0614">Plasmid</keyword>
<evidence type="ECO:0000256" key="2">
    <source>
        <dbReference type="ARBA" id="ARBA00022525"/>
    </source>
</evidence>
<dbReference type="EMBL" id="CP135445">
    <property type="protein sequence ID" value="WRY35616.1"/>
    <property type="molecule type" value="Genomic_DNA"/>
</dbReference>
<name>A0ABZ1E3L0_9RHOB</name>